<organism evidence="2 3">
    <name type="scientific">Falsiroseomonas oleicola</name>
    <dbReference type="NCBI Taxonomy" id="2801474"/>
    <lineage>
        <taxon>Bacteria</taxon>
        <taxon>Pseudomonadati</taxon>
        <taxon>Pseudomonadota</taxon>
        <taxon>Alphaproteobacteria</taxon>
        <taxon>Acetobacterales</taxon>
        <taxon>Roseomonadaceae</taxon>
        <taxon>Falsiroseomonas</taxon>
    </lineage>
</organism>
<keyword evidence="3" id="KW-1185">Reference proteome</keyword>
<gene>
    <name evidence="2" type="ORF">JJQ90_20335</name>
</gene>
<evidence type="ECO:0000313" key="3">
    <source>
        <dbReference type="Proteomes" id="UP000689967"/>
    </source>
</evidence>
<dbReference type="Proteomes" id="UP000689967">
    <property type="component" value="Unassembled WGS sequence"/>
</dbReference>
<feature type="region of interest" description="Disordered" evidence="1">
    <location>
        <begin position="13"/>
        <end position="32"/>
    </location>
</feature>
<evidence type="ECO:0000313" key="2">
    <source>
        <dbReference type="EMBL" id="MBU8546083.1"/>
    </source>
</evidence>
<evidence type="ECO:0000256" key="1">
    <source>
        <dbReference type="SAM" id="MobiDB-lite"/>
    </source>
</evidence>
<dbReference type="RefSeq" id="WP_216878088.1">
    <property type="nucleotide sequence ID" value="NZ_JAERQM010000006.1"/>
</dbReference>
<accession>A0ABS6HEI1</accession>
<comment type="caution">
    <text evidence="2">The sequence shown here is derived from an EMBL/GenBank/DDBJ whole genome shotgun (WGS) entry which is preliminary data.</text>
</comment>
<name>A0ABS6HEI1_9PROT</name>
<proteinExistence type="predicted"/>
<dbReference type="EMBL" id="JAERQM010000006">
    <property type="protein sequence ID" value="MBU8546083.1"/>
    <property type="molecule type" value="Genomic_DNA"/>
</dbReference>
<sequence length="73" mass="8107">MIRVLKPVQGRLQTDEALTSSSRPAVSPNPEAVAKGRALRLWAAEQESRAHTILSRMTDKALRESVEQILKRG</sequence>
<reference evidence="2 3" key="1">
    <citation type="submission" date="2021-01" db="EMBL/GenBank/DDBJ databases">
        <title>Roseomonas sp. nov, a bacterium isolated from an oil production mixture in Yumen Oilfield.</title>
        <authorList>
            <person name="Wu D."/>
        </authorList>
    </citation>
    <scope>NUCLEOTIDE SEQUENCE [LARGE SCALE GENOMIC DNA]</scope>
    <source>
        <strain evidence="2 3">ROY-5-3</strain>
    </source>
</reference>
<protein>
    <submittedName>
        <fullName evidence="2">Uncharacterized protein</fullName>
    </submittedName>
</protein>